<evidence type="ECO:0000256" key="8">
    <source>
        <dbReference type="ARBA" id="ARBA00022842"/>
    </source>
</evidence>
<proteinExistence type="inferred from homology"/>
<dbReference type="EMBL" id="FWXK01000007">
    <property type="protein sequence ID" value="SMC46365.1"/>
    <property type="molecule type" value="Genomic_DNA"/>
</dbReference>
<dbReference type="Pfam" id="PF14815">
    <property type="entry name" value="NUDIX_4"/>
    <property type="match status" value="1"/>
</dbReference>
<keyword evidence="7" id="KW-0378">Hydrolase</keyword>
<dbReference type="GO" id="GO:0008413">
    <property type="term" value="F:8-oxo-7,8-dihydroguanosine triphosphate pyrophosphatase activity"/>
    <property type="evidence" value="ECO:0007669"/>
    <property type="project" value="TreeGrafter"/>
</dbReference>
<dbReference type="RefSeq" id="WP_084099388.1">
    <property type="nucleotide sequence ID" value="NZ_FWXK01000007.1"/>
</dbReference>
<evidence type="ECO:0000256" key="5">
    <source>
        <dbReference type="ARBA" id="ARBA00022723"/>
    </source>
</evidence>
<keyword evidence="3" id="KW-0515">Mutator protein</keyword>
<dbReference type="Proteomes" id="UP000243884">
    <property type="component" value="Unassembled WGS sequence"/>
</dbReference>
<evidence type="ECO:0000256" key="2">
    <source>
        <dbReference type="ARBA" id="ARBA00005582"/>
    </source>
</evidence>
<keyword evidence="5" id="KW-0479">Metal-binding</keyword>
<dbReference type="GO" id="GO:0035539">
    <property type="term" value="F:8-oxo-7,8-dihydrodeoxyguanosine triphosphate pyrophosphatase activity"/>
    <property type="evidence" value="ECO:0007669"/>
    <property type="project" value="UniProtKB-EC"/>
</dbReference>
<dbReference type="InterPro" id="IPR047127">
    <property type="entry name" value="MutT-like"/>
</dbReference>
<evidence type="ECO:0000256" key="3">
    <source>
        <dbReference type="ARBA" id="ARBA00022457"/>
    </source>
</evidence>
<dbReference type="PANTHER" id="PTHR47707">
    <property type="entry name" value="8-OXO-DGTP DIPHOSPHATASE"/>
    <property type="match status" value="1"/>
</dbReference>
<keyword evidence="9" id="KW-0234">DNA repair</keyword>
<dbReference type="GO" id="GO:0044716">
    <property type="term" value="F:8-oxo-GDP phosphatase activity"/>
    <property type="evidence" value="ECO:0007669"/>
    <property type="project" value="TreeGrafter"/>
</dbReference>
<dbReference type="InterPro" id="IPR029119">
    <property type="entry name" value="MutY_C"/>
</dbReference>
<dbReference type="CDD" id="cd03425">
    <property type="entry name" value="NUDIX_MutT_NudA_like"/>
    <property type="match status" value="1"/>
</dbReference>
<name>A0A1W1ZD48_9LACT</name>
<dbReference type="SUPFAM" id="SSF55811">
    <property type="entry name" value="Nudix"/>
    <property type="match status" value="1"/>
</dbReference>
<keyword evidence="4" id="KW-0235">DNA replication</keyword>
<dbReference type="PRINTS" id="PR00502">
    <property type="entry name" value="NUDIXFAMILY"/>
</dbReference>
<comment type="similarity">
    <text evidence="2">Belongs to the Nudix hydrolase family.</text>
</comment>
<evidence type="ECO:0000313" key="13">
    <source>
        <dbReference type="EMBL" id="SMC46365.1"/>
    </source>
</evidence>
<evidence type="ECO:0000256" key="7">
    <source>
        <dbReference type="ARBA" id="ARBA00022801"/>
    </source>
</evidence>
<sequence>MKKIDVVGAILIKDKKILCAQRGEGHSLAGLWEFPGGKIEENETPREALMREIKEELQIDVCVEKEAFKYAEYIYDFGQVCLTTYCCQLMDGDVHLTEHQNIKWLYSNELEQLDWAPADIPTVEKLIKIKDEE</sequence>
<dbReference type="GO" id="GO:0006260">
    <property type="term" value="P:DNA replication"/>
    <property type="evidence" value="ECO:0007669"/>
    <property type="project" value="UniProtKB-KW"/>
</dbReference>
<comment type="catalytic activity">
    <reaction evidence="10">
        <text>8-oxo-dGTP + H2O = 8-oxo-dGMP + diphosphate + H(+)</text>
        <dbReference type="Rhea" id="RHEA:31575"/>
        <dbReference type="ChEBI" id="CHEBI:15377"/>
        <dbReference type="ChEBI" id="CHEBI:15378"/>
        <dbReference type="ChEBI" id="CHEBI:33019"/>
        <dbReference type="ChEBI" id="CHEBI:63224"/>
        <dbReference type="ChEBI" id="CHEBI:77896"/>
        <dbReference type="EC" id="3.6.1.55"/>
    </reaction>
</comment>
<organism evidence="13 14">
    <name type="scientific">Aerococcus suis</name>
    <dbReference type="NCBI Taxonomy" id="371602"/>
    <lineage>
        <taxon>Bacteria</taxon>
        <taxon>Bacillati</taxon>
        <taxon>Bacillota</taxon>
        <taxon>Bacilli</taxon>
        <taxon>Lactobacillales</taxon>
        <taxon>Aerococcaceae</taxon>
        <taxon>Aerococcus</taxon>
    </lineage>
</organism>
<keyword evidence="8" id="KW-0460">Magnesium</keyword>
<accession>A0A1W1ZD48</accession>
<dbReference type="InterPro" id="IPR020476">
    <property type="entry name" value="Nudix_hydrolase"/>
</dbReference>
<dbReference type="Gene3D" id="3.90.79.10">
    <property type="entry name" value="Nucleoside Triphosphate Pyrophosphohydrolase"/>
    <property type="match status" value="1"/>
</dbReference>
<keyword evidence="6" id="KW-0227">DNA damage</keyword>
<dbReference type="GO" id="GO:0046872">
    <property type="term" value="F:metal ion binding"/>
    <property type="evidence" value="ECO:0007669"/>
    <property type="project" value="UniProtKB-KW"/>
</dbReference>
<dbReference type="EC" id="3.6.1.55" evidence="11"/>
<evidence type="ECO:0000256" key="4">
    <source>
        <dbReference type="ARBA" id="ARBA00022705"/>
    </source>
</evidence>
<comment type="cofactor">
    <cofactor evidence="1">
        <name>Mg(2+)</name>
        <dbReference type="ChEBI" id="CHEBI:18420"/>
    </cofactor>
</comment>
<evidence type="ECO:0000256" key="1">
    <source>
        <dbReference type="ARBA" id="ARBA00001946"/>
    </source>
</evidence>
<dbReference type="InterPro" id="IPR015797">
    <property type="entry name" value="NUDIX_hydrolase-like_dom_sf"/>
</dbReference>
<dbReference type="GO" id="GO:0044715">
    <property type="term" value="F:8-oxo-dGDP phosphatase activity"/>
    <property type="evidence" value="ECO:0007669"/>
    <property type="project" value="TreeGrafter"/>
</dbReference>
<evidence type="ECO:0000259" key="12">
    <source>
        <dbReference type="PROSITE" id="PS51462"/>
    </source>
</evidence>
<protein>
    <recommendedName>
        <fullName evidence="11">8-oxo-dGTP diphosphatase</fullName>
        <ecNumber evidence="11">3.6.1.55</ecNumber>
    </recommendedName>
</protein>
<evidence type="ECO:0000313" key="14">
    <source>
        <dbReference type="Proteomes" id="UP000243884"/>
    </source>
</evidence>
<dbReference type="PROSITE" id="PS51462">
    <property type="entry name" value="NUDIX"/>
    <property type="match status" value="1"/>
</dbReference>
<evidence type="ECO:0000256" key="11">
    <source>
        <dbReference type="ARBA" id="ARBA00038905"/>
    </source>
</evidence>
<gene>
    <name evidence="13" type="ORF">SAMN04487984_1279</name>
</gene>
<dbReference type="STRING" id="371602.SAMN04487984_1279"/>
<dbReference type="AlphaFoldDB" id="A0A1W1ZD48"/>
<dbReference type="GO" id="GO:0006281">
    <property type="term" value="P:DNA repair"/>
    <property type="evidence" value="ECO:0007669"/>
    <property type="project" value="UniProtKB-KW"/>
</dbReference>
<feature type="domain" description="Nudix hydrolase" evidence="12">
    <location>
        <begin position="2"/>
        <end position="127"/>
    </location>
</feature>
<dbReference type="InterPro" id="IPR000086">
    <property type="entry name" value="NUDIX_hydrolase_dom"/>
</dbReference>
<evidence type="ECO:0000256" key="10">
    <source>
        <dbReference type="ARBA" id="ARBA00035861"/>
    </source>
</evidence>
<evidence type="ECO:0000256" key="6">
    <source>
        <dbReference type="ARBA" id="ARBA00022763"/>
    </source>
</evidence>
<dbReference type="PANTHER" id="PTHR47707:SF1">
    <property type="entry name" value="NUDIX HYDROLASE FAMILY PROTEIN"/>
    <property type="match status" value="1"/>
</dbReference>
<reference evidence="14" key="1">
    <citation type="submission" date="2017-04" db="EMBL/GenBank/DDBJ databases">
        <authorList>
            <person name="Varghese N."/>
            <person name="Submissions S."/>
        </authorList>
    </citation>
    <scope>NUCLEOTIDE SEQUENCE [LARGE SCALE GENOMIC DNA]</scope>
    <source>
        <strain evidence="14">DSM 21500</strain>
    </source>
</reference>
<evidence type="ECO:0000256" key="9">
    <source>
        <dbReference type="ARBA" id="ARBA00023204"/>
    </source>
</evidence>
<keyword evidence="14" id="KW-1185">Reference proteome</keyword>